<organism evidence="3 6">
    <name type="scientific">Didymodactylos carnosus</name>
    <dbReference type="NCBI Taxonomy" id="1234261"/>
    <lineage>
        <taxon>Eukaryota</taxon>
        <taxon>Metazoa</taxon>
        <taxon>Spiralia</taxon>
        <taxon>Gnathifera</taxon>
        <taxon>Rotifera</taxon>
        <taxon>Eurotatoria</taxon>
        <taxon>Bdelloidea</taxon>
        <taxon>Philodinida</taxon>
        <taxon>Philodinidae</taxon>
        <taxon>Didymodactylos</taxon>
    </lineage>
</organism>
<feature type="chain" id="PRO_5036229260" evidence="1">
    <location>
        <begin position="19"/>
        <end position="78"/>
    </location>
</feature>
<protein>
    <submittedName>
        <fullName evidence="3">Uncharacterized protein</fullName>
    </submittedName>
</protein>
<evidence type="ECO:0000313" key="5">
    <source>
        <dbReference type="EMBL" id="CAF4426081.1"/>
    </source>
</evidence>
<dbReference type="Proteomes" id="UP000682733">
    <property type="component" value="Unassembled WGS sequence"/>
</dbReference>
<evidence type="ECO:0000313" key="4">
    <source>
        <dbReference type="EMBL" id="CAF4128912.1"/>
    </source>
</evidence>
<reference evidence="3" key="1">
    <citation type="submission" date="2021-02" db="EMBL/GenBank/DDBJ databases">
        <authorList>
            <person name="Nowell W R."/>
        </authorList>
    </citation>
    <scope>NUCLEOTIDE SEQUENCE</scope>
</reference>
<dbReference type="EMBL" id="CAJOBA010042213">
    <property type="protein sequence ID" value="CAF4128912.1"/>
    <property type="molecule type" value="Genomic_DNA"/>
</dbReference>
<proteinExistence type="predicted"/>
<gene>
    <name evidence="3" type="ORF">GPM918_LOCUS39963</name>
    <name evidence="2" type="ORF">OVA965_LOCUS29354</name>
    <name evidence="5" type="ORF">SRO942_LOCUS40878</name>
    <name evidence="4" type="ORF">TMI583_LOCUS30128</name>
</gene>
<dbReference type="AlphaFoldDB" id="A0A815XY73"/>
<keyword evidence="6" id="KW-1185">Reference proteome</keyword>
<dbReference type="EMBL" id="CAJOBC010094565">
    <property type="protein sequence ID" value="CAF4426081.1"/>
    <property type="molecule type" value="Genomic_DNA"/>
</dbReference>
<dbReference type="Proteomes" id="UP000677228">
    <property type="component" value="Unassembled WGS sequence"/>
</dbReference>
<name>A0A815XY73_9BILA</name>
<keyword evidence="1" id="KW-0732">Signal</keyword>
<dbReference type="EMBL" id="CAJNOQ010028785">
    <property type="protein sequence ID" value="CAF1564137.1"/>
    <property type="molecule type" value="Genomic_DNA"/>
</dbReference>
<accession>A0A815XY73</accession>
<evidence type="ECO:0000313" key="3">
    <source>
        <dbReference type="EMBL" id="CAF1564137.1"/>
    </source>
</evidence>
<sequence>MLLMLLAVLLFGTDTTESTSTDNSTFATVSTPPTPAEIITSANELLYSHYDFESSASFSSKRPCDMNVDSDAFISTPH</sequence>
<evidence type="ECO:0000313" key="6">
    <source>
        <dbReference type="Proteomes" id="UP000663829"/>
    </source>
</evidence>
<dbReference type="Proteomes" id="UP000663829">
    <property type="component" value="Unassembled WGS sequence"/>
</dbReference>
<feature type="non-terminal residue" evidence="3">
    <location>
        <position position="1"/>
    </location>
</feature>
<evidence type="ECO:0000256" key="1">
    <source>
        <dbReference type="SAM" id="SignalP"/>
    </source>
</evidence>
<feature type="signal peptide" evidence="1">
    <location>
        <begin position="1"/>
        <end position="18"/>
    </location>
</feature>
<dbReference type="EMBL" id="CAJNOK010020610">
    <property type="protein sequence ID" value="CAF1319144.1"/>
    <property type="molecule type" value="Genomic_DNA"/>
</dbReference>
<evidence type="ECO:0000313" key="2">
    <source>
        <dbReference type="EMBL" id="CAF1319144.1"/>
    </source>
</evidence>
<dbReference type="Proteomes" id="UP000681722">
    <property type="component" value="Unassembled WGS sequence"/>
</dbReference>
<comment type="caution">
    <text evidence="3">The sequence shown here is derived from an EMBL/GenBank/DDBJ whole genome shotgun (WGS) entry which is preliminary data.</text>
</comment>